<evidence type="ECO:0000313" key="3">
    <source>
        <dbReference type="EMBL" id="KFD50405.1"/>
    </source>
</evidence>
<dbReference type="Proteomes" id="UP000030764">
    <property type="component" value="Unassembled WGS sequence"/>
</dbReference>
<dbReference type="Pfam" id="PF03184">
    <property type="entry name" value="DDE_1"/>
    <property type="match status" value="1"/>
</dbReference>
<accession>A0A085LZK9</accession>
<reference evidence="3 4" key="1">
    <citation type="journal article" date="2014" name="Nat. Genet.">
        <title>Genome and transcriptome of the porcine whipworm Trichuris suis.</title>
        <authorList>
            <person name="Jex A.R."/>
            <person name="Nejsum P."/>
            <person name="Schwarz E.M."/>
            <person name="Hu L."/>
            <person name="Young N.D."/>
            <person name="Hall R.S."/>
            <person name="Korhonen P.K."/>
            <person name="Liao S."/>
            <person name="Thamsborg S."/>
            <person name="Xia J."/>
            <person name="Xu P."/>
            <person name="Wang S."/>
            <person name="Scheerlinck J.P."/>
            <person name="Hofmann A."/>
            <person name="Sternberg P.W."/>
            <person name="Wang J."/>
            <person name="Gasser R.B."/>
        </authorList>
    </citation>
    <scope>NUCLEOTIDE SEQUENCE [LARGE SCALE GENOMIC DNA]</scope>
    <source>
        <strain evidence="3">DCEP-RM93M</strain>
    </source>
</reference>
<dbReference type="AlphaFoldDB" id="A0A085LZK9"/>
<keyword evidence="4" id="KW-1185">Reference proteome</keyword>
<dbReference type="InterPro" id="IPR050863">
    <property type="entry name" value="CenT-Element_Derived"/>
</dbReference>
<organism evidence="3 4">
    <name type="scientific">Trichuris suis</name>
    <name type="common">pig whipworm</name>
    <dbReference type="NCBI Taxonomy" id="68888"/>
    <lineage>
        <taxon>Eukaryota</taxon>
        <taxon>Metazoa</taxon>
        <taxon>Ecdysozoa</taxon>
        <taxon>Nematoda</taxon>
        <taxon>Enoplea</taxon>
        <taxon>Dorylaimia</taxon>
        <taxon>Trichinellida</taxon>
        <taxon>Trichuridae</taxon>
        <taxon>Trichuris</taxon>
    </lineage>
</organism>
<dbReference type="PANTHER" id="PTHR19303">
    <property type="entry name" value="TRANSPOSON"/>
    <property type="match status" value="1"/>
</dbReference>
<evidence type="ECO:0000313" key="4">
    <source>
        <dbReference type="Proteomes" id="UP000030764"/>
    </source>
</evidence>
<protein>
    <recommendedName>
        <fullName evidence="2">DDE-1 domain-containing protein</fullName>
    </recommendedName>
</protein>
<feature type="domain" description="DDE-1" evidence="2">
    <location>
        <begin position="3"/>
        <end position="145"/>
    </location>
</feature>
<evidence type="ECO:0000256" key="1">
    <source>
        <dbReference type="SAM" id="MobiDB-lite"/>
    </source>
</evidence>
<proteinExistence type="predicted"/>
<evidence type="ECO:0000259" key="2">
    <source>
        <dbReference type="Pfam" id="PF03184"/>
    </source>
</evidence>
<dbReference type="PANTHER" id="PTHR19303:SF16">
    <property type="entry name" value="JERKY PROTEIN HOMOLOG-LIKE"/>
    <property type="match status" value="1"/>
</dbReference>
<gene>
    <name evidence="3" type="ORF">M513_08632</name>
</gene>
<sequence length="382" mass="43351">MVHLPVIYRASRNGWMTTEITSGWFERHFIPEARAHCNSIGLDKDCKIVLTLDNCPAHPVTELVKKNVHSVRLPPNCTSLIQPLDNGILRSLKCNYCSMCMTRLLSASNSGMPVQEFLKGFNLRNMIYCLANAWNSVESTLRNGWYKLWPGLRGERTDQEDINDATGIMVSEKKSIRELLKFAQNLTNPSATDLASRVAEDNLEEWMEADNALATHHCTDSEIVQMIVSQNKEGFMMSGCKLDNDSRRSPLVATSILFLDFVKAAALLNPHSTKYVEGNAMKKVCIFVSISRGVTDANKYVNREKKESPTLRMAGLEQRSFITEQELMNIHMLQDKLVRERPEHVKQTNLKDIFKKMTKDKAAEESLFENPMPSRYSDTSPL</sequence>
<dbReference type="GO" id="GO:0003677">
    <property type="term" value="F:DNA binding"/>
    <property type="evidence" value="ECO:0007669"/>
    <property type="project" value="TreeGrafter"/>
</dbReference>
<feature type="region of interest" description="Disordered" evidence="1">
    <location>
        <begin position="363"/>
        <end position="382"/>
    </location>
</feature>
<dbReference type="InterPro" id="IPR004875">
    <property type="entry name" value="DDE_SF_endonuclease_dom"/>
</dbReference>
<dbReference type="GO" id="GO:0005634">
    <property type="term" value="C:nucleus"/>
    <property type="evidence" value="ECO:0007669"/>
    <property type="project" value="TreeGrafter"/>
</dbReference>
<name>A0A085LZK9_9BILA</name>
<dbReference type="EMBL" id="KL363253">
    <property type="protein sequence ID" value="KFD50405.1"/>
    <property type="molecule type" value="Genomic_DNA"/>
</dbReference>